<dbReference type="OrthoDB" id="9130074at2"/>
<comment type="caution">
    <text evidence="1">The sequence shown here is derived from an EMBL/GenBank/DDBJ whole genome shotgun (WGS) entry which is preliminary data.</text>
</comment>
<dbReference type="STRING" id="1777140.AWB79_06967"/>
<evidence type="ECO:0000313" key="2">
    <source>
        <dbReference type="Proteomes" id="UP000054851"/>
    </source>
</evidence>
<keyword evidence="2" id="KW-1185">Reference proteome</keyword>
<organism evidence="1 2">
    <name type="scientific">Caballeronia hypogeia</name>
    <dbReference type="NCBI Taxonomy" id="1777140"/>
    <lineage>
        <taxon>Bacteria</taxon>
        <taxon>Pseudomonadati</taxon>
        <taxon>Pseudomonadota</taxon>
        <taxon>Betaproteobacteria</taxon>
        <taxon>Burkholderiales</taxon>
        <taxon>Burkholderiaceae</taxon>
        <taxon>Caballeronia</taxon>
    </lineage>
</organism>
<accession>A0A158DFX3</accession>
<gene>
    <name evidence="1" type="ORF">AWB79_06967</name>
</gene>
<proteinExistence type="predicted"/>
<reference evidence="1" key="1">
    <citation type="submission" date="2016-01" db="EMBL/GenBank/DDBJ databases">
        <authorList>
            <person name="Peeters C."/>
        </authorList>
    </citation>
    <scope>NUCLEOTIDE SEQUENCE</scope>
    <source>
        <strain evidence="1">LMG 29322</strain>
    </source>
</reference>
<dbReference type="EMBL" id="FCOA02000043">
    <property type="protein sequence ID" value="SAK93562.1"/>
    <property type="molecule type" value="Genomic_DNA"/>
</dbReference>
<dbReference type="Proteomes" id="UP000054851">
    <property type="component" value="Unassembled WGS sequence"/>
</dbReference>
<dbReference type="AlphaFoldDB" id="A0A158DFX3"/>
<evidence type="ECO:0000313" key="1">
    <source>
        <dbReference type="EMBL" id="SAK93562.1"/>
    </source>
</evidence>
<name>A0A158DFX3_9BURK</name>
<sequence length="178" mass="18292">MRHRLIGALLIVHAMCARADERFHSPSHRPPQVFDAKGHVVGELASFGGVSGVRVVAGNAVTIVQIARSSDASGDQSATGFAWATSSSAEFTSTDCSGDPIVVPSGGPRPSIAIRQGNDVTVYIAGEGPTQNFTARSALVVAPPGCAANQIPVTVAGFPAGAKIPISRLHPEALRIGF</sequence>
<protein>
    <submittedName>
        <fullName evidence="1">Uncharacterized protein</fullName>
    </submittedName>
</protein>
<dbReference type="RefSeq" id="WP_061171976.1">
    <property type="nucleotide sequence ID" value="NZ_FCOA02000043.1"/>
</dbReference>